<keyword evidence="1" id="KW-0472">Membrane</keyword>
<organism evidence="2 3">
    <name type="scientific">Streptomyces hainanensis</name>
    <dbReference type="NCBI Taxonomy" id="402648"/>
    <lineage>
        <taxon>Bacteria</taxon>
        <taxon>Bacillati</taxon>
        <taxon>Actinomycetota</taxon>
        <taxon>Actinomycetes</taxon>
        <taxon>Kitasatosporales</taxon>
        <taxon>Streptomycetaceae</taxon>
        <taxon>Streptomyces</taxon>
    </lineage>
</organism>
<dbReference type="Proteomes" id="UP000295345">
    <property type="component" value="Unassembled WGS sequence"/>
</dbReference>
<keyword evidence="1" id="KW-0812">Transmembrane</keyword>
<accession>A0A4R4T5X0</accession>
<feature type="transmembrane region" description="Helical" evidence="1">
    <location>
        <begin position="64"/>
        <end position="85"/>
    </location>
</feature>
<gene>
    <name evidence="2" type="ORF">E1283_21645</name>
</gene>
<comment type="caution">
    <text evidence="2">The sequence shown here is derived from an EMBL/GenBank/DDBJ whole genome shotgun (WGS) entry which is preliminary data.</text>
</comment>
<protein>
    <submittedName>
        <fullName evidence="2">Uncharacterized protein</fullName>
    </submittedName>
</protein>
<evidence type="ECO:0000313" key="2">
    <source>
        <dbReference type="EMBL" id="TDC72458.1"/>
    </source>
</evidence>
<proteinExistence type="predicted"/>
<evidence type="ECO:0000313" key="3">
    <source>
        <dbReference type="Proteomes" id="UP000295345"/>
    </source>
</evidence>
<dbReference type="AlphaFoldDB" id="A0A4R4T5X0"/>
<dbReference type="OrthoDB" id="3579673at2"/>
<reference evidence="2 3" key="1">
    <citation type="submission" date="2019-03" db="EMBL/GenBank/DDBJ databases">
        <title>Draft genome sequences of novel Actinobacteria.</title>
        <authorList>
            <person name="Sahin N."/>
            <person name="Ay H."/>
            <person name="Saygin H."/>
        </authorList>
    </citation>
    <scope>NUCLEOTIDE SEQUENCE [LARGE SCALE GENOMIC DNA]</scope>
    <source>
        <strain evidence="2 3">DSM 41900</strain>
    </source>
</reference>
<dbReference type="RefSeq" id="WP_132819781.1">
    <property type="nucleotide sequence ID" value="NZ_SMKI01000245.1"/>
</dbReference>
<sequence>MVITLVALLAVRQAWSTVRMEFADTLTKTTSGGRFTTDACLGESGVVGWAVEYVPYSHLSGMQWTAAAALCVVLALTAAVTAGAARRALR</sequence>
<keyword evidence="1" id="KW-1133">Transmembrane helix</keyword>
<name>A0A4R4T5X0_9ACTN</name>
<keyword evidence="3" id="KW-1185">Reference proteome</keyword>
<evidence type="ECO:0000256" key="1">
    <source>
        <dbReference type="SAM" id="Phobius"/>
    </source>
</evidence>
<dbReference type="EMBL" id="SMKI01000245">
    <property type="protein sequence ID" value="TDC72458.1"/>
    <property type="molecule type" value="Genomic_DNA"/>
</dbReference>